<reference evidence="2" key="1">
    <citation type="journal article" date="2011" name="J. Bacteriol.">
        <title>Genome sequences of eight morphologically diverse alphaproteobacteria.</title>
        <authorList>
            <consortium name="US DOE Joint Genome Institute"/>
            <person name="Brown P.J."/>
            <person name="Kysela D.T."/>
            <person name="Buechlein A."/>
            <person name="Hemmerich C."/>
            <person name="Brun Y.V."/>
        </authorList>
    </citation>
    <scope>NUCLEOTIDE SEQUENCE [LARGE SCALE GENOMIC DNA]</scope>
    <source>
        <strain evidence="2">ATCC 17100 / ATH 3.1.1 / DSM 162 / LMG 4299</strain>
    </source>
</reference>
<gene>
    <name evidence="1" type="ordered locus">Rvan_3214</name>
</gene>
<dbReference type="AlphaFoldDB" id="E3I1N4"/>
<dbReference type="EMBL" id="CP002292">
    <property type="protein sequence ID" value="ADP72409.1"/>
    <property type="molecule type" value="Genomic_DNA"/>
</dbReference>
<dbReference type="KEGG" id="rva:Rvan_3214"/>
<keyword evidence="2" id="KW-1185">Reference proteome</keyword>
<dbReference type="InterPro" id="IPR020016">
    <property type="entry name" value="Decahaem-assoc_OM_MtrB/PioB"/>
</dbReference>
<dbReference type="Pfam" id="PF11854">
    <property type="entry name" value="MtrB_PioB"/>
    <property type="match status" value="1"/>
</dbReference>
<dbReference type="Proteomes" id="UP000001399">
    <property type="component" value="Chromosome"/>
</dbReference>
<dbReference type="RefSeq" id="WP_013420769.1">
    <property type="nucleotide sequence ID" value="NC_014664.1"/>
</dbReference>
<organism evidence="1 2">
    <name type="scientific">Rhodomicrobium vannielii (strain ATCC 17100 / DSM 162 / LMG 4299 / NCIMB 10020 / ATH 3.1.1)</name>
    <dbReference type="NCBI Taxonomy" id="648757"/>
    <lineage>
        <taxon>Bacteria</taxon>
        <taxon>Pseudomonadati</taxon>
        <taxon>Pseudomonadota</taxon>
        <taxon>Alphaproteobacteria</taxon>
        <taxon>Hyphomicrobiales</taxon>
        <taxon>Hyphomicrobiaceae</taxon>
        <taxon>Rhodomicrobium</taxon>
    </lineage>
</organism>
<dbReference type="Gene3D" id="2.40.160.10">
    <property type="entry name" value="Porin"/>
    <property type="match status" value="1"/>
</dbReference>
<sequence>MEFHGRIVLTSLLSIAVASIALQSARAGDKPAPAPVAPAADEKIELDTWGDIEFGGRYFPKKPSELGSNKWSTTTIQRPEAESIAKYEEYGNVPQGFYFEKLTVGGQTKSGEYAAELRATDIGNNNQRYIFDWFVTGELSGTVTWDQTPHLFSTTALNIWNGVGTDHLTPKAQVGAYTTTTPAYLASIQSLIAQGNTIRIGIERDRFEADQRWTPTPHWEIRGNYFYDHRYGTQIAGTNWGGGAGPVMVQMPRPVDDTTQNAKVSGERSGEWAYGKYNVKITGGLSTFDNSFSSYTVENPFVATGTTCASAYTGTANAPCSLISLMPSNEAYSGNVTSAIDLPFKSRFMNTVQYTSMRQNDPFQDPTGSTGNTYYIPGSTTIQVANAATSLNGEVNTLLVNNVLTTRITDDLKSTFRYRYYDNDNQTPVLTWNWVTEDGATSTATRRNFGYSYTKQNASGDLTYHVLKNASVGGSAGWERIDREKREALQTNEYIGKVYGDARWDDIGQLRASYQYSERRYDRYDPKAWYDYLYPAYPQVVGGITYTQGGGGGGTNWGVRKLDLADRDREKAMVLFTFDNIPHVPNLSLTPSFGLRNDNYLTDPNRLVTIAGTGSAAGNTYSTYEMGLLKDNSWNGGLEASYSFGPGLTVSAAYVREEFDKDLAGSTSTTTSGTGATGTANALDSINRWSSNMKENVNTFILGSNFIFNDRFDISASYSIALGNENWSTEALGATSVCNPVGGAGSNITGACQPIDPVKTTLQRIDLQSRFKLDSELVSQLGFEGDVYWKLKYSLDRSRVKNWQNDLVTPYMYLVDNTARDIAMAAYNPNYDVHVVATSLNFKW</sequence>
<dbReference type="InterPro" id="IPR023614">
    <property type="entry name" value="Porin_dom_sf"/>
</dbReference>
<accession>E3I1N4</accession>
<evidence type="ECO:0000313" key="2">
    <source>
        <dbReference type="Proteomes" id="UP000001399"/>
    </source>
</evidence>
<protein>
    <submittedName>
        <fullName evidence="1">Decaheme-associated outer membrane protein, MtrB/PioB family</fullName>
    </submittedName>
</protein>
<dbReference type="OrthoDB" id="8132925at2"/>
<name>E3I1N4_RHOVT</name>
<dbReference type="STRING" id="648757.Rvan_3214"/>
<evidence type="ECO:0000313" key="1">
    <source>
        <dbReference type="EMBL" id="ADP72409.1"/>
    </source>
</evidence>
<dbReference type="HOGENOM" id="CLU_348107_0_0_5"/>
<dbReference type="eggNOG" id="COG3637">
    <property type="taxonomic scope" value="Bacteria"/>
</dbReference>
<proteinExistence type="predicted"/>
<dbReference type="NCBIfam" id="TIGR03509">
    <property type="entry name" value="OMP_MtrB_PioB"/>
    <property type="match status" value="1"/>
</dbReference>